<accession>A0A251Q2T1</accession>
<feature type="domain" description="Zinc knuckle CX2CX4HX4C" evidence="2">
    <location>
        <begin position="114"/>
        <end position="148"/>
    </location>
</feature>
<keyword evidence="4" id="KW-1185">Reference proteome</keyword>
<evidence type="ECO:0000313" key="4">
    <source>
        <dbReference type="Proteomes" id="UP000006882"/>
    </source>
</evidence>
<dbReference type="Pfam" id="PF14392">
    <property type="entry name" value="zf-CCHC_4"/>
    <property type="match status" value="1"/>
</dbReference>
<dbReference type="InterPro" id="IPR040256">
    <property type="entry name" value="At4g02000-like"/>
</dbReference>
<evidence type="ECO:0000259" key="2">
    <source>
        <dbReference type="Pfam" id="PF14392"/>
    </source>
</evidence>
<dbReference type="Proteomes" id="UP000006882">
    <property type="component" value="Chromosome G3"/>
</dbReference>
<dbReference type="InterPro" id="IPR025558">
    <property type="entry name" value="DUF4283"/>
</dbReference>
<sequence>MKKIWCLNDGVSISNVDANRFLFTFSCESDKRQVIHGNPWTFDKALLLLANYDGLCNPATVPLTTQDFWVQVHDLPVLYMNPVVRELIVRSLGGYIEIEQSRTRLWVGSFLRIKVHLDVTKALRLRLQYERLPIFCYICGLLNHTEKNYGVRATLGEVEPRPYGSWLRAALEGPNLQGWSGRTFFTQDPFAK</sequence>
<dbReference type="InterPro" id="IPR025836">
    <property type="entry name" value="Zn_knuckle_CX2CX4HX4C"/>
</dbReference>
<proteinExistence type="predicted"/>
<feature type="domain" description="DUF4283" evidence="1">
    <location>
        <begin position="1"/>
        <end position="57"/>
    </location>
</feature>
<protein>
    <recommendedName>
        <fullName evidence="5">DUF4283 domain-containing protein</fullName>
    </recommendedName>
</protein>
<evidence type="ECO:0000259" key="1">
    <source>
        <dbReference type="Pfam" id="PF14111"/>
    </source>
</evidence>
<evidence type="ECO:0000313" key="3">
    <source>
        <dbReference type="EMBL" id="ONI18088.1"/>
    </source>
</evidence>
<dbReference type="AlphaFoldDB" id="A0A251Q2T1"/>
<dbReference type="EMBL" id="CM007653">
    <property type="protein sequence ID" value="ONI18088.1"/>
    <property type="molecule type" value="Genomic_DNA"/>
</dbReference>
<evidence type="ECO:0008006" key="5">
    <source>
        <dbReference type="Google" id="ProtNLM"/>
    </source>
</evidence>
<dbReference type="PANTHER" id="PTHR31286">
    <property type="entry name" value="GLYCINE-RICH CELL WALL STRUCTURAL PROTEIN 1.8-LIKE"/>
    <property type="match status" value="1"/>
</dbReference>
<dbReference type="Pfam" id="PF14111">
    <property type="entry name" value="DUF4283"/>
    <property type="match status" value="1"/>
</dbReference>
<dbReference type="eggNOG" id="ENOG502SZUC">
    <property type="taxonomic scope" value="Eukaryota"/>
</dbReference>
<dbReference type="PANTHER" id="PTHR31286:SF178">
    <property type="entry name" value="DUF4283 DOMAIN-CONTAINING PROTEIN"/>
    <property type="match status" value="1"/>
</dbReference>
<gene>
    <name evidence="3" type="ORF">PRUPE_3G196300</name>
</gene>
<organism evidence="3 4">
    <name type="scientific">Prunus persica</name>
    <name type="common">Peach</name>
    <name type="synonym">Amygdalus persica</name>
    <dbReference type="NCBI Taxonomy" id="3760"/>
    <lineage>
        <taxon>Eukaryota</taxon>
        <taxon>Viridiplantae</taxon>
        <taxon>Streptophyta</taxon>
        <taxon>Embryophyta</taxon>
        <taxon>Tracheophyta</taxon>
        <taxon>Spermatophyta</taxon>
        <taxon>Magnoliopsida</taxon>
        <taxon>eudicotyledons</taxon>
        <taxon>Gunneridae</taxon>
        <taxon>Pentapetalae</taxon>
        <taxon>rosids</taxon>
        <taxon>fabids</taxon>
        <taxon>Rosales</taxon>
        <taxon>Rosaceae</taxon>
        <taxon>Amygdaloideae</taxon>
        <taxon>Amygdaleae</taxon>
        <taxon>Prunus</taxon>
    </lineage>
</organism>
<name>A0A251Q2T1_PRUPE</name>
<dbReference type="Gramene" id="ONI18088">
    <property type="protein sequence ID" value="ONI18088"/>
    <property type="gene ID" value="PRUPE_3G196300"/>
</dbReference>
<reference evidence="3 4" key="1">
    <citation type="journal article" date="2013" name="Nat. Genet.">
        <title>The high-quality draft genome of peach (Prunus persica) identifies unique patterns of genetic diversity, domestication and genome evolution.</title>
        <authorList>
            <consortium name="International Peach Genome Initiative"/>
            <person name="Verde I."/>
            <person name="Abbott A.G."/>
            <person name="Scalabrin S."/>
            <person name="Jung S."/>
            <person name="Shu S."/>
            <person name="Marroni F."/>
            <person name="Zhebentyayeva T."/>
            <person name="Dettori M.T."/>
            <person name="Grimwood J."/>
            <person name="Cattonaro F."/>
            <person name="Zuccolo A."/>
            <person name="Rossini L."/>
            <person name="Jenkins J."/>
            <person name="Vendramin E."/>
            <person name="Meisel L.A."/>
            <person name="Decroocq V."/>
            <person name="Sosinski B."/>
            <person name="Prochnik S."/>
            <person name="Mitros T."/>
            <person name="Policriti A."/>
            <person name="Cipriani G."/>
            <person name="Dondini L."/>
            <person name="Ficklin S."/>
            <person name="Goodstein D.M."/>
            <person name="Xuan P."/>
            <person name="Del Fabbro C."/>
            <person name="Aramini V."/>
            <person name="Copetti D."/>
            <person name="Gonzalez S."/>
            <person name="Horner D.S."/>
            <person name="Falchi R."/>
            <person name="Lucas S."/>
            <person name="Mica E."/>
            <person name="Maldonado J."/>
            <person name="Lazzari B."/>
            <person name="Bielenberg D."/>
            <person name="Pirona R."/>
            <person name="Miculan M."/>
            <person name="Barakat A."/>
            <person name="Testolin R."/>
            <person name="Stella A."/>
            <person name="Tartarini S."/>
            <person name="Tonutti P."/>
            <person name="Arus P."/>
            <person name="Orellana A."/>
            <person name="Wells C."/>
            <person name="Main D."/>
            <person name="Vizzotto G."/>
            <person name="Silva H."/>
            <person name="Salamini F."/>
            <person name="Schmutz J."/>
            <person name="Morgante M."/>
            <person name="Rokhsar D.S."/>
        </authorList>
    </citation>
    <scope>NUCLEOTIDE SEQUENCE [LARGE SCALE GENOMIC DNA]</scope>
    <source>
        <strain evidence="4">cv. Nemared</strain>
    </source>
</reference>